<keyword evidence="6" id="KW-0132">Cell division</keyword>
<comment type="caution">
    <text evidence="6">The sequence shown here is derived from an EMBL/GenBank/DDBJ whole genome shotgun (WGS) entry which is preliminary data.</text>
</comment>
<dbReference type="SUPFAM" id="SSF56601">
    <property type="entry name" value="beta-lactamase/transpeptidase-like"/>
    <property type="match status" value="1"/>
</dbReference>
<dbReference type="AlphaFoldDB" id="A0A3N2CZ91"/>
<feature type="domain" description="Penicillin-binding protein transpeptidase" evidence="4">
    <location>
        <begin position="340"/>
        <end position="623"/>
    </location>
</feature>
<dbReference type="Pfam" id="PF03717">
    <property type="entry name" value="PBP_dimer"/>
    <property type="match status" value="1"/>
</dbReference>
<keyword evidence="7" id="KW-1185">Reference proteome</keyword>
<dbReference type="PANTHER" id="PTHR30627">
    <property type="entry name" value="PEPTIDOGLYCAN D,D-TRANSPEPTIDASE"/>
    <property type="match status" value="1"/>
</dbReference>
<feature type="domain" description="Penicillin-binding protein dimerisation" evidence="5">
    <location>
        <begin position="138"/>
        <end position="301"/>
    </location>
</feature>
<dbReference type="SUPFAM" id="SSF56519">
    <property type="entry name" value="Penicillin binding protein dimerisation domain"/>
    <property type="match status" value="1"/>
</dbReference>
<dbReference type="PANTHER" id="PTHR30627:SF24">
    <property type="entry name" value="PENICILLIN-BINDING PROTEIN 4B"/>
    <property type="match status" value="1"/>
</dbReference>
<comment type="similarity">
    <text evidence="2">Belongs to the transpeptidase family.</text>
</comment>
<dbReference type="GO" id="GO:0071972">
    <property type="term" value="F:peptidoglycan L,D-transpeptidase activity"/>
    <property type="evidence" value="ECO:0007669"/>
    <property type="project" value="TreeGrafter"/>
</dbReference>
<evidence type="ECO:0000256" key="3">
    <source>
        <dbReference type="ARBA" id="ARBA00023136"/>
    </source>
</evidence>
<evidence type="ECO:0000313" key="6">
    <source>
        <dbReference type="EMBL" id="ROR92849.1"/>
    </source>
</evidence>
<dbReference type="GO" id="GO:0051301">
    <property type="term" value="P:cell division"/>
    <property type="evidence" value="ECO:0007669"/>
    <property type="project" value="UniProtKB-KW"/>
</dbReference>
<reference evidence="6 7" key="1">
    <citation type="submission" date="2018-11" db="EMBL/GenBank/DDBJ databases">
        <title>Sequencing the genomes of 1000 actinobacteria strains.</title>
        <authorList>
            <person name="Klenk H.-P."/>
        </authorList>
    </citation>
    <scope>NUCLEOTIDE SEQUENCE [LARGE SCALE GENOMIC DNA]</scope>
    <source>
        <strain evidence="6 7">DSM 12652</strain>
    </source>
</reference>
<evidence type="ECO:0000313" key="7">
    <source>
        <dbReference type="Proteomes" id="UP000281738"/>
    </source>
</evidence>
<protein>
    <submittedName>
        <fullName evidence="6">Cell division protein FtsI/penicillin-binding protein 2</fullName>
    </submittedName>
</protein>
<dbReference type="GO" id="GO:0071555">
    <property type="term" value="P:cell wall organization"/>
    <property type="evidence" value="ECO:0007669"/>
    <property type="project" value="TreeGrafter"/>
</dbReference>
<keyword evidence="3" id="KW-0472">Membrane</keyword>
<evidence type="ECO:0000256" key="1">
    <source>
        <dbReference type="ARBA" id="ARBA00004370"/>
    </source>
</evidence>
<proteinExistence type="inferred from homology"/>
<accession>A0A3N2CZ91</accession>
<dbReference type="InterPro" id="IPR001460">
    <property type="entry name" value="PCN-bd_Tpept"/>
</dbReference>
<dbReference type="Gene3D" id="3.90.1310.10">
    <property type="entry name" value="Penicillin-binding protein 2a (Domain 2)"/>
    <property type="match status" value="1"/>
</dbReference>
<dbReference type="Gene3D" id="3.40.710.10">
    <property type="entry name" value="DD-peptidase/beta-lactamase superfamily"/>
    <property type="match status" value="1"/>
</dbReference>
<gene>
    <name evidence="6" type="ORF">EDD33_3750</name>
</gene>
<dbReference type="GO" id="GO:0005886">
    <property type="term" value="C:plasma membrane"/>
    <property type="evidence" value="ECO:0007669"/>
    <property type="project" value="TreeGrafter"/>
</dbReference>
<sequence length="630" mass="64565">MLLPSACSLPWSGPDADAAAARLARGLAQGELEGVPVVGDRAQVQRQLDRVLAGAAVLGEPAVAGGGVETGDGTATVPLTWRWRAGGEGAGDDWRYRSTATLEEVSRGGEDVWALRWEPAVVEPSLRGEETLAASALAPERGRVLGRAGSVLVEPRPVVRVGVDKQGVRRAEAVASARRVAEVVDVDAEAFAEQVAAAGERAFVEAIVLRTDDLGPDVRARVEALPGGRLVEDELPLAPTREYAAPLLGSVGPATAEIVEESRGRVLAGDEVGTSGLQRRYDARLLGRRGVVVRTAGGQGEPRELFAADPVAGKDLATTLDPRLQQLAQDTLADVGPAAALVALQPSTGDLLVAANGPGSEGYATATVGQYAPGSTYKIVSALALLRAGVAPGDPVACPATVDVDGRDFENYDDYPASGLGRITLEDAVASSCNTAFISARERVSGEDVSGEDVSRAAEAVGLGVDRDLGFPAYLGQAGPDDPAGQGETGAAADLIGQGSVLASPLAMAAVVGSVQAGRTVVPRLLPALEAPEADPADPLEPAEAQALRRMLRAVVERGSGSQLADLPGDPVLAKTGTAEFGEEEPPRTHAWMVAAQGDLAVAVFVERGDSGSGTAGPLLRSFLAGAARR</sequence>
<dbReference type="EMBL" id="RKHO01000001">
    <property type="protein sequence ID" value="ROR92849.1"/>
    <property type="molecule type" value="Genomic_DNA"/>
</dbReference>
<organism evidence="6 7">
    <name type="scientific">Nocardioides aurantiacus</name>
    <dbReference type="NCBI Taxonomy" id="86796"/>
    <lineage>
        <taxon>Bacteria</taxon>
        <taxon>Bacillati</taxon>
        <taxon>Actinomycetota</taxon>
        <taxon>Actinomycetes</taxon>
        <taxon>Propionibacteriales</taxon>
        <taxon>Nocardioidaceae</taxon>
        <taxon>Nocardioides</taxon>
    </lineage>
</organism>
<name>A0A3N2CZ91_9ACTN</name>
<dbReference type="InterPro" id="IPR012338">
    <property type="entry name" value="Beta-lactam/transpept-like"/>
</dbReference>
<dbReference type="InterPro" id="IPR036138">
    <property type="entry name" value="PBP_dimer_sf"/>
</dbReference>
<dbReference type="Pfam" id="PF00905">
    <property type="entry name" value="Transpeptidase"/>
    <property type="match status" value="1"/>
</dbReference>
<evidence type="ECO:0000259" key="4">
    <source>
        <dbReference type="Pfam" id="PF00905"/>
    </source>
</evidence>
<dbReference type="InterPro" id="IPR005311">
    <property type="entry name" value="PBP_dimer"/>
</dbReference>
<evidence type="ECO:0000256" key="2">
    <source>
        <dbReference type="ARBA" id="ARBA00007171"/>
    </source>
</evidence>
<dbReference type="Proteomes" id="UP000281738">
    <property type="component" value="Unassembled WGS sequence"/>
</dbReference>
<dbReference type="GO" id="GO:0008658">
    <property type="term" value="F:penicillin binding"/>
    <property type="evidence" value="ECO:0007669"/>
    <property type="project" value="InterPro"/>
</dbReference>
<keyword evidence="6" id="KW-0131">Cell cycle</keyword>
<dbReference type="InterPro" id="IPR050515">
    <property type="entry name" value="Beta-lactam/transpept"/>
</dbReference>
<comment type="subcellular location">
    <subcellularLocation>
        <location evidence="1">Membrane</location>
    </subcellularLocation>
</comment>
<evidence type="ECO:0000259" key="5">
    <source>
        <dbReference type="Pfam" id="PF03717"/>
    </source>
</evidence>